<feature type="transmembrane region" description="Helical" evidence="1">
    <location>
        <begin position="12"/>
        <end position="35"/>
    </location>
</feature>
<accession>A0ABM7WPW6</accession>
<protein>
    <recommendedName>
        <fullName evidence="4">Transmembrane protein</fullName>
    </recommendedName>
</protein>
<dbReference type="Proteomes" id="UP001162891">
    <property type="component" value="Chromosome"/>
</dbReference>
<keyword evidence="3" id="KW-1185">Reference proteome</keyword>
<feature type="transmembrane region" description="Helical" evidence="1">
    <location>
        <begin position="41"/>
        <end position="58"/>
    </location>
</feature>
<keyword evidence="1" id="KW-0472">Membrane</keyword>
<dbReference type="RefSeq" id="WP_248358084.1">
    <property type="nucleotide sequence ID" value="NZ_AP025591.1"/>
</dbReference>
<gene>
    <name evidence="2" type="ORF">AMOR_04940</name>
</gene>
<proteinExistence type="predicted"/>
<organism evidence="2 3">
    <name type="scientific">Anaeromyxobacter oryzae</name>
    <dbReference type="NCBI Taxonomy" id="2918170"/>
    <lineage>
        <taxon>Bacteria</taxon>
        <taxon>Pseudomonadati</taxon>
        <taxon>Myxococcota</taxon>
        <taxon>Myxococcia</taxon>
        <taxon>Myxococcales</taxon>
        <taxon>Cystobacterineae</taxon>
        <taxon>Anaeromyxobacteraceae</taxon>
        <taxon>Anaeromyxobacter</taxon>
    </lineage>
</organism>
<keyword evidence="1" id="KW-1133">Transmembrane helix</keyword>
<evidence type="ECO:0000313" key="2">
    <source>
        <dbReference type="EMBL" id="BDG01498.1"/>
    </source>
</evidence>
<name>A0ABM7WPW6_9BACT</name>
<evidence type="ECO:0000256" key="1">
    <source>
        <dbReference type="SAM" id="Phobius"/>
    </source>
</evidence>
<dbReference type="EMBL" id="AP025591">
    <property type="protein sequence ID" value="BDG01498.1"/>
    <property type="molecule type" value="Genomic_DNA"/>
</dbReference>
<evidence type="ECO:0008006" key="4">
    <source>
        <dbReference type="Google" id="ProtNLM"/>
    </source>
</evidence>
<evidence type="ECO:0000313" key="3">
    <source>
        <dbReference type="Proteomes" id="UP001162891"/>
    </source>
</evidence>
<reference evidence="3" key="1">
    <citation type="journal article" date="2022" name="Int. J. Syst. Evol. Microbiol.">
        <title>Anaeromyxobacter oryzae sp. nov., Anaeromyxobacter diazotrophicus sp. nov. and Anaeromyxobacter paludicola sp. nov., isolated from paddy soils.</title>
        <authorList>
            <person name="Itoh H."/>
            <person name="Xu Z."/>
            <person name="Mise K."/>
            <person name="Masuda Y."/>
            <person name="Ushijima N."/>
            <person name="Hayakawa C."/>
            <person name="Shiratori Y."/>
            <person name="Senoo K."/>
        </authorList>
    </citation>
    <scope>NUCLEOTIDE SEQUENCE [LARGE SCALE GENOMIC DNA]</scope>
    <source>
        <strain evidence="3">Red232</strain>
    </source>
</reference>
<keyword evidence="1" id="KW-0812">Transmembrane</keyword>
<sequence length="127" mass="13698">MSAVARSLVVFGWYLAGFGALLVFVPNLLLGVFGLPPTAEVWIRVVGVLVLIIAYFNVRLGREEFLPYARVTVHARVAVLVFLIAFVLAGLVKPILILVGVIDFAGALWTAAALRKDPRATTQPLLG</sequence>